<dbReference type="PROSITE" id="PS01086">
    <property type="entry name" value="RIBUL_P_3_EPIMER_2"/>
    <property type="match status" value="1"/>
</dbReference>
<keyword evidence="10 11" id="KW-0119">Carbohydrate metabolism</keyword>
<feature type="binding site" evidence="10 13">
    <location>
        <position position="34"/>
    </location>
    <ligand>
        <name>a divalent metal cation</name>
        <dbReference type="ChEBI" id="CHEBI:60240"/>
    </ligand>
</feature>
<evidence type="ECO:0000256" key="7">
    <source>
        <dbReference type="ARBA" id="ARBA00013188"/>
    </source>
</evidence>
<accession>A0A9Q8CIL3</accession>
<feature type="binding site" evidence="10 13">
    <location>
        <position position="32"/>
    </location>
    <ligand>
        <name>a divalent metal cation</name>
        <dbReference type="ChEBI" id="CHEBI:60240"/>
    </ligand>
</feature>
<proteinExistence type="inferred from homology"/>
<dbReference type="GO" id="GO:0005737">
    <property type="term" value="C:cytoplasm"/>
    <property type="evidence" value="ECO:0007669"/>
    <property type="project" value="UniProtKB-ARBA"/>
</dbReference>
<dbReference type="RefSeq" id="WP_133416850.1">
    <property type="nucleotide sequence ID" value="NZ_SCWD01000001.1"/>
</dbReference>
<dbReference type="GO" id="GO:0004750">
    <property type="term" value="F:D-ribulose-phosphate 3-epimerase activity"/>
    <property type="evidence" value="ECO:0007669"/>
    <property type="project" value="UniProtKB-UniRule"/>
</dbReference>
<dbReference type="PIRSF" id="PIRSF001461">
    <property type="entry name" value="RPE"/>
    <property type="match status" value="1"/>
</dbReference>
<evidence type="ECO:0000256" key="14">
    <source>
        <dbReference type="PIRSR" id="PIRSR001461-3"/>
    </source>
</evidence>
<evidence type="ECO:0000256" key="5">
    <source>
        <dbReference type="ARBA" id="ARBA00001954"/>
    </source>
</evidence>
<evidence type="ECO:0000256" key="12">
    <source>
        <dbReference type="PIRSR" id="PIRSR001461-1"/>
    </source>
</evidence>
<comment type="catalytic activity">
    <reaction evidence="1 10 11">
        <text>D-ribulose 5-phosphate = D-xylulose 5-phosphate</text>
        <dbReference type="Rhea" id="RHEA:13677"/>
        <dbReference type="ChEBI" id="CHEBI:57737"/>
        <dbReference type="ChEBI" id="CHEBI:58121"/>
        <dbReference type="EC" id="5.1.3.1"/>
    </reaction>
</comment>
<organism evidence="15 16">
    <name type="scientific">Macrococcus carouselicus</name>
    <dbReference type="NCBI Taxonomy" id="69969"/>
    <lineage>
        <taxon>Bacteria</taxon>
        <taxon>Bacillati</taxon>
        <taxon>Bacillota</taxon>
        <taxon>Bacilli</taxon>
        <taxon>Bacillales</taxon>
        <taxon>Staphylococcaceae</taxon>
        <taxon>Macrococcus</taxon>
    </lineage>
</organism>
<dbReference type="Proteomes" id="UP000295280">
    <property type="component" value="Unassembled WGS sequence"/>
</dbReference>
<dbReference type="GO" id="GO:0019323">
    <property type="term" value="P:pentose catabolic process"/>
    <property type="evidence" value="ECO:0007669"/>
    <property type="project" value="UniProtKB-UniRule"/>
</dbReference>
<protein>
    <recommendedName>
        <fullName evidence="7 10">Ribulose-phosphate 3-epimerase</fullName>
        <ecNumber evidence="7 10">5.1.3.1</ecNumber>
    </recommendedName>
</protein>
<keyword evidence="16" id="KW-1185">Reference proteome</keyword>
<dbReference type="EC" id="5.1.3.1" evidence="7 10"/>
<sequence length="215" mass="23862">MMKIAPSLLSCDFTELKEEVRKLEAAGVDYLHFDVMDGRFVPNISFGLPVLQQLRKITDLTIDSHLMIEEPEKYVEAFAEAGSDIITVHVESTRHLHRVIQQIRSTGRKAGVTLNPGTNIQQLIPVLSDVDLVLVMTVNPGFGGQSFIAKMVDKIKFLDNYRTQHKLNFEVEVDGGVNSETAVLCRAAGADVLVAGSYFFKHTDYAEPTAILRGE</sequence>
<evidence type="ECO:0000256" key="4">
    <source>
        <dbReference type="ARBA" id="ARBA00001947"/>
    </source>
</evidence>
<evidence type="ECO:0000256" key="9">
    <source>
        <dbReference type="ARBA" id="ARBA00023235"/>
    </source>
</evidence>
<feature type="active site" description="Proton donor" evidence="10 12">
    <location>
        <position position="174"/>
    </location>
</feature>
<dbReference type="PANTHER" id="PTHR11749">
    <property type="entry name" value="RIBULOSE-5-PHOSPHATE-3-EPIMERASE"/>
    <property type="match status" value="1"/>
</dbReference>
<evidence type="ECO:0000256" key="13">
    <source>
        <dbReference type="PIRSR" id="PIRSR001461-2"/>
    </source>
</evidence>
<evidence type="ECO:0000256" key="3">
    <source>
        <dbReference type="ARBA" id="ARBA00001941"/>
    </source>
</evidence>
<evidence type="ECO:0000256" key="11">
    <source>
        <dbReference type="PIRNR" id="PIRNR001461"/>
    </source>
</evidence>
<keyword evidence="13" id="KW-0170">Cobalt</keyword>
<dbReference type="OrthoDB" id="1645589at2"/>
<dbReference type="HAMAP" id="MF_02227">
    <property type="entry name" value="RPE"/>
    <property type="match status" value="1"/>
</dbReference>
<feature type="active site" description="Proton acceptor" evidence="10 12">
    <location>
        <position position="34"/>
    </location>
</feature>
<name>A0A9Q8CIL3_9STAP</name>
<feature type="binding site" evidence="10 14">
    <location>
        <begin position="141"/>
        <end position="144"/>
    </location>
    <ligand>
        <name>substrate</name>
    </ligand>
</feature>
<reference evidence="15 16" key="1">
    <citation type="submission" date="2019-01" db="EMBL/GenBank/DDBJ databases">
        <title>Draft genome sequences of the type strains of six Macrococcus species.</title>
        <authorList>
            <person name="Mazhar S."/>
            <person name="Altermann E."/>
            <person name="Hill C."/>
            <person name="Mcauliffe O."/>
        </authorList>
    </citation>
    <scope>NUCLEOTIDE SEQUENCE [LARGE SCALE GENOMIC DNA]</scope>
    <source>
        <strain evidence="15 16">ATCC 51828</strain>
    </source>
</reference>
<gene>
    <name evidence="10" type="primary">rpe</name>
    <name evidence="15" type="ORF">ERX40_02140</name>
</gene>
<dbReference type="Pfam" id="PF00834">
    <property type="entry name" value="Ribul_P_3_epim"/>
    <property type="match status" value="1"/>
</dbReference>
<dbReference type="CDD" id="cd00429">
    <property type="entry name" value="RPE"/>
    <property type="match status" value="1"/>
</dbReference>
<dbReference type="InterPro" id="IPR011060">
    <property type="entry name" value="RibuloseP-bd_barrel"/>
</dbReference>
<feature type="binding site" evidence="10 14">
    <location>
        <begin position="196"/>
        <end position="197"/>
    </location>
    <ligand>
        <name>substrate</name>
    </ligand>
</feature>
<dbReference type="SUPFAM" id="SSF51366">
    <property type="entry name" value="Ribulose-phoshate binding barrel"/>
    <property type="match status" value="1"/>
</dbReference>
<dbReference type="Gene3D" id="3.20.20.70">
    <property type="entry name" value="Aldolase class I"/>
    <property type="match status" value="1"/>
</dbReference>
<dbReference type="GO" id="GO:0006098">
    <property type="term" value="P:pentose-phosphate shunt"/>
    <property type="evidence" value="ECO:0007669"/>
    <property type="project" value="UniProtKB-UniRule"/>
</dbReference>
<dbReference type="GO" id="GO:0046872">
    <property type="term" value="F:metal ion binding"/>
    <property type="evidence" value="ECO:0007669"/>
    <property type="project" value="UniProtKB-UniRule"/>
</dbReference>
<evidence type="ECO:0000256" key="1">
    <source>
        <dbReference type="ARBA" id="ARBA00001782"/>
    </source>
</evidence>
<dbReference type="NCBIfam" id="NF004076">
    <property type="entry name" value="PRK05581.1-4"/>
    <property type="match status" value="1"/>
</dbReference>
<keyword evidence="13" id="KW-0862">Zinc</keyword>
<keyword evidence="8 10" id="KW-0479">Metal-binding</keyword>
<dbReference type="InterPro" id="IPR000056">
    <property type="entry name" value="Ribul_P_3_epim-like"/>
</dbReference>
<evidence type="ECO:0000313" key="15">
    <source>
        <dbReference type="EMBL" id="TDM03989.1"/>
    </source>
</evidence>
<keyword evidence="13" id="KW-0464">Manganese</keyword>
<comment type="similarity">
    <text evidence="6 10 11">Belongs to the ribulose-phosphate 3-epimerase family.</text>
</comment>
<feature type="binding site" evidence="10 13">
    <location>
        <position position="174"/>
    </location>
    <ligand>
        <name>a divalent metal cation</name>
        <dbReference type="ChEBI" id="CHEBI:60240"/>
    </ligand>
</feature>
<evidence type="ECO:0000313" key="16">
    <source>
        <dbReference type="Proteomes" id="UP000295280"/>
    </source>
</evidence>
<dbReference type="AlphaFoldDB" id="A0A9Q8CIL3"/>
<evidence type="ECO:0000256" key="2">
    <source>
        <dbReference type="ARBA" id="ARBA00001936"/>
    </source>
</evidence>
<dbReference type="InterPro" id="IPR013785">
    <property type="entry name" value="Aldolase_TIM"/>
</dbReference>
<comment type="cofactor">
    <cofactor evidence="2">
        <name>Mn(2+)</name>
        <dbReference type="ChEBI" id="CHEBI:29035"/>
    </cofactor>
</comment>
<feature type="binding site" evidence="10 14">
    <location>
        <position position="7"/>
    </location>
    <ligand>
        <name>substrate</name>
    </ligand>
</feature>
<feature type="binding site" evidence="10 14">
    <location>
        <position position="65"/>
    </location>
    <ligand>
        <name>substrate</name>
    </ligand>
</feature>
<keyword evidence="9 10" id="KW-0413">Isomerase</keyword>
<feature type="binding site" evidence="14">
    <location>
        <position position="176"/>
    </location>
    <ligand>
        <name>substrate</name>
    </ligand>
</feature>
<dbReference type="InterPro" id="IPR026019">
    <property type="entry name" value="Ribul_P_3_epim"/>
</dbReference>
<dbReference type="NCBIfam" id="TIGR01163">
    <property type="entry name" value="rpe"/>
    <property type="match status" value="1"/>
</dbReference>
<feature type="binding site" evidence="10 13">
    <location>
        <position position="65"/>
    </location>
    <ligand>
        <name>a divalent metal cation</name>
        <dbReference type="ChEBI" id="CHEBI:60240"/>
    </ligand>
</feature>
<comment type="function">
    <text evidence="10">Catalyzes the reversible epimerization of D-ribulose 5-phosphate to D-xylulose 5-phosphate.</text>
</comment>
<evidence type="ECO:0000256" key="6">
    <source>
        <dbReference type="ARBA" id="ARBA00009541"/>
    </source>
</evidence>
<feature type="binding site" evidence="10">
    <location>
        <begin position="174"/>
        <end position="176"/>
    </location>
    <ligand>
        <name>substrate</name>
    </ligand>
</feature>
<evidence type="ECO:0000256" key="10">
    <source>
        <dbReference type="HAMAP-Rule" id="MF_02227"/>
    </source>
</evidence>
<comment type="caution">
    <text evidence="15">The sequence shown here is derived from an EMBL/GenBank/DDBJ whole genome shotgun (WGS) entry which is preliminary data.</text>
</comment>
<comment type="cofactor">
    <cofactor evidence="4">
        <name>Zn(2+)</name>
        <dbReference type="ChEBI" id="CHEBI:29105"/>
    </cofactor>
</comment>
<dbReference type="EMBL" id="SCWD01000001">
    <property type="protein sequence ID" value="TDM03989.1"/>
    <property type="molecule type" value="Genomic_DNA"/>
</dbReference>
<evidence type="ECO:0000256" key="8">
    <source>
        <dbReference type="ARBA" id="ARBA00022723"/>
    </source>
</evidence>
<dbReference type="PROSITE" id="PS01085">
    <property type="entry name" value="RIBUL_P_3_EPIMER_1"/>
    <property type="match status" value="1"/>
</dbReference>
<dbReference type="FunFam" id="3.20.20.70:FF:000004">
    <property type="entry name" value="Ribulose-phosphate 3-epimerase"/>
    <property type="match status" value="1"/>
</dbReference>
<comment type="cofactor">
    <cofactor evidence="3">
        <name>Co(2+)</name>
        <dbReference type="ChEBI" id="CHEBI:48828"/>
    </cofactor>
</comment>
<comment type="cofactor">
    <cofactor evidence="10 13">
        <name>a divalent metal cation</name>
        <dbReference type="ChEBI" id="CHEBI:60240"/>
    </cofactor>
    <text evidence="10 13">Binds 1 divalent metal cation per subunit.</text>
</comment>
<comment type="cofactor">
    <cofactor evidence="5">
        <name>Fe(2+)</name>
        <dbReference type="ChEBI" id="CHEBI:29033"/>
    </cofactor>
</comment>
<comment type="pathway">
    <text evidence="10">Carbohydrate degradation.</text>
</comment>